<comment type="caution">
    <text evidence="1">The sequence shown here is derived from an EMBL/GenBank/DDBJ whole genome shotgun (WGS) entry which is preliminary data.</text>
</comment>
<proteinExistence type="predicted"/>
<accession>A0A7I8VCP2</accession>
<organism evidence="1 2">
    <name type="scientific">Dimorphilus gyrociliatus</name>
    <dbReference type="NCBI Taxonomy" id="2664684"/>
    <lineage>
        <taxon>Eukaryota</taxon>
        <taxon>Metazoa</taxon>
        <taxon>Spiralia</taxon>
        <taxon>Lophotrochozoa</taxon>
        <taxon>Annelida</taxon>
        <taxon>Polychaeta</taxon>
        <taxon>Polychaeta incertae sedis</taxon>
        <taxon>Dinophilidae</taxon>
        <taxon>Dimorphilus</taxon>
    </lineage>
</organism>
<keyword evidence="2" id="KW-1185">Reference proteome</keyword>
<dbReference type="PANTHER" id="PTHR34817:SF1">
    <property type="entry name" value="NUCLEOTIDYLTRANSFERASE"/>
    <property type="match status" value="1"/>
</dbReference>
<dbReference type="PANTHER" id="PTHR34817">
    <property type="entry name" value="NUCLEOTIDYLTRANSFERASE"/>
    <property type="match status" value="1"/>
</dbReference>
<name>A0A7I8VCP2_9ANNE</name>
<sequence>MAGCDSNALRAATLAIQGHEQLYRHLEEKRDFDLNFKLLEESRNIKSRLEGSYANFDGVQADAGILETLRQLTITNLPTAVSESSKQKFLSNIMSLFKDSIDEILYAGLIWCPWYSGCIKQKNQRTKFNKLIIVYRMRPEHFFSFMNRHNREKYDVFDMEWLYACDLFHFAHFLNTGKARFVEIVEKSLRSPQCTLYCSKQFEELMNCNISFVKNKDFIKRCLMQSCGQVGAKKGKKFCLRRSTTLQTFSDSFKLLYYVECVLNGSDAKVVGEDKSLCEEAKFALEMMSELYTFEHINESADEKLFDILMKWKENLDKKFAITDLSTSYTDFLSNWLGSTRTKTMNLDTRPVNSDLGQVKELCHRLGVSHIRPDKNVVSSLSYWNESKEERGKDKLVEYGAYEIRLFCEMLWKCSVVILEILFTDSHIYETDLWRELAAHRRSFICENAIRQYLGLITKRLKHLERRRYGNDESKERKLFYQILHKTDACQRMMKNLTPNVRCSGELRETIMRIRLEPLENEFSRENLMKRMTNVVETLKDDLVHRSSRLRENVDFNLLNSWILKSRGWNIS</sequence>
<dbReference type="AlphaFoldDB" id="A0A7I8VCP2"/>
<dbReference type="EMBL" id="CAJFCJ010000004">
    <property type="protein sequence ID" value="CAD5113473.1"/>
    <property type="molecule type" value="Genomic_DNA"/>
</dbReference>
<dbReference type="OrthoDB" id="6142798at2759"/>
<reference evidence="1 2" key="1">
    <citation type="submission" date="2020-08" db="EMBL/GenBank/DDBJ databases">
        <authorList>
            <person name="Hejnol A."/>
        </authorList>
    </citation>
    <scope>NUCLEOTIDE SEQUENCE [LARGE SCALE GENOMIC DNA]</scope>
</reference>
<gene>
    <name evidence="1" type="ORF">DGYR_LOCUS2458</name>
</gene>
<dbReference type="Proteomes" id="UP000549394">
    <property type="component" value="Unassembled WGS sequence"/>
</dbReference>
<evidence type="ECO:0000313" key="1">
    <source>
        <dbReference type="EMBL" id="CAD5113473.1"/>
    </source>
</evidence>
<protein>
    <submittedName>
        <fullName evidence="1">DgyrCDS2638</fullName>
    </submittedName>
</protein>
<evidence type="ECO:0000313" key="2">
    <source>
        <dbReference type="Proteomes" id="UP000549394"/>
    </source>
</evidence>
<dbReference type="InterPro" id="IPR018775">
    <property type="entry name" value="RlaP"/>
</dbReference>